<organism evidence="1 2">
    <name type="scientific">Rhizobium altiplani</name>
    <dbReference type="NCBI Taxonomy" id="1864509"/>
    <lineage>
        <taxon>Bacteria</taxon>
        <taxon>Pseudomonadati</taxon>
        <taxon>Pseudomonadota</taxon>
        <taxon>Alphaproteobacteria</taxon>
        <taxon>Hyphomicrobiales</taxon>
        <taxon>Rhizobiaceae</taxon>
        <taxon>Rhizobium/Agrobacterium group</taxon>
        <taxon>Rhizobium</taxon>
    </lineage>
</organism>
<dbReference type="Gene3D" id="3.40.50.300">
    <property type="entry name" value="P-loop containing nucleotide triphosphate hydrolases"/>
    <property type="match status" value="1"/>
</dbReference>
<reference evidence="1 2" key="1">
    <citation type="submission" date="2015-11" db="EMBL/GenBank/DDBJ databases">
        <title>Draft Genome Sequence of the Strain BR 10423 (Rhizobium sp.) isolated from nodules of Mimosa pudica.</title>
        <authorList>
            <person name="Barauna A.C."/>
            <person name="Zilli J.E."/>
            <person name="Simoes-Araujo J.L."/>
            <person name="Reis V.M."/>
            <person name="James E.K."/>
            <person name="Reis F.B.Jr."/>
            <person name="Rouws L.F."/>
            <person name="Passos S.R."/>
            <person name="Gois S.R."/>
        </authorList>
    </citation>
    <scope>NUCLEOTIDE SEQUENCE [LARGE SCALE GENOMIC DNA]</scope>
    <source>
        <strain evidence="1 2">BR10423</strain>
    </source>
</reference>
<sequence length="153" mass="16891">MTQIELDYAPAVEALTPVLHNLPGKIVAIGGLPGVGKTTLGRYLAYRFNVSLIETDLFLIPNQGKMVYREDWINQVVGSRLDKDDPKWRRPVIIEGSTVLRLLASLGREPDFIIHVVNNEAPESNGALAKDLKSYDAKYAPASKADITLKFSV</sequence>
<comment type="caution">
    <text evidence="1">The sequence shown here is derived from an EMBL/GenBank/DDBJ whole genome shotgun (WGS) entry which is preliminary data.</text>
</comment>
<dbReference type="InterPro" id="IPR027417">
    <property type="entry name" value="P-loop_NTPase"/>
</dbReference>
<evidence type="ECO:0000313" key="1">
    <source>
        <dbReference type="EMBL" id="KWV58394.1"/>
    </source>
</evidence>
<dbReference type="SUPFAM" id="SSF52540">
    <property type="entry name" value="P-loop containing nucleoside triphosphate hydrolases"/>
    <property type="match status" value="1"/>
</dbReference>
<dbReference type="OrthoDB" id="193997at2"/>
<gene>
    <name evidence="1" type="ORF">AS026_30475</name>
</gene>
<proteinExistence type="predicted"/>
<dbReference type="EMBL" id="LNCD01000023">
    <property type="protein sequence ID" value="KWV58394.1"/>
    <property type="molecule type" value="Genomic_DNA"/>
</dbReference>
<name>A0A109K0S4_9HYPH</name>
<dbReference type="AlphaFoldDB" id="A0A109K0S4"/>
<evidence type="ECO:0008006" key="3">
    <source>
        <dbReference type="Google" id="ProtNLM"/>
    </source>
</evidence>
<protein>
    <recommendedName>
        <fullName evidence="3">AAA family ATPase</fullName>
    </recommendedName>
</protein>
<evidence type="ECO:0000313" key="2">
    <source>
        <dbReference type="Proteomes" id="UP000068164"/>
    </source>
</evidence>
<keyword evidence="2" id="KW-1185">Reference proteome</keyword>
<accession>A0A109K0S4</accession>
<dbReference type="Proteomes" id="UP000068164">
    <property type="component" value="Unassembled WGS sequence"/>
</dbReference>
<dbReference type="RefSeq" id="WP_062368701.1">
    <property type="nucleotide sequence ID" value="NZ_LNCD01000023.1"/>
</dbReference>